<evidence type="ECO:0000313" key="1">
    <source>
        <dbReference type="EMBL" id="HIU22784.1"/>
    </source>
</evidence>
<proteinExistence type="predicted"/>
<evidence type="ECO:0000313" key="2">
    <source>
        <dbReference type="Proteomes" id="UP000824087"/>
    </source>
</evidence>
<reference evidence="1" key="2">
    <citation type="journal article" date="2021" name="PeerJ">
        <title>Extensive microbial diversity within the chicken gut microbiome revealed by metagenomics and culture.</title>
        <authorList>
            <person name="Gilroy R."/>
            <person name="Ravi A."/>
            <person name="Getino M."/>
            <person name="Pursley I."/>
            <person name="Horton D.L."/>
            <person name="Alikhan N.F."/>
            <person name="Baker D."/>
            <person name="Gharbi K."/>
            <person name="Hall N."/>
            <person name="Watson M."/>
            <person name="Adriaenssens E.M."/>
            <person name="Foster-Nyarko E."/>
            <person name="Jarju S."/>
            <person name="Secka A."/>
            <person name="Antonio M."/>
            <person name="Oren A."/>
            <person name="Chaudhuri R.R."/>
            <person name="La Ragione R."/>
            <person name="Hildebrand F."/>
            <person name="Pallen M.J."/>
        </authorList>
    </citation>
    <scope>NUCLEOTIDE SEQUENCE</scope>
    <source>
        <strain evidence="1">CHK197-8231</strain>
    </source>
</reference>
<comment type="caution">
    <text evidence="1">The sequence shown here is derived from an EMBL/GenBank/DDBJ whole genome shotgun (WGS) entry which is preliminary data.</text>
</comment>
<dbReference type="AlphaFoldDB" id="A0A9D1HUT4"/>
<name>A0A9D1HUT4_9BACT</name>
<organism evidence="1 2">
    <name type="scientific">Candidatus Fimihabitans intestinipullorum</name>
    <dbReference type="NCBI Taxonomy" id="2840820"/>
    <lineage>
        <taxon>Bacteria</taxon>
        <taxon>Bacillati</taxon>
        <taxon>Mycoplasmatota</taxon>
        <taxon>Mycoplasmatota incertae sedis</taxon>
        <taxon>Candidatus Fimihabitans</taxon>
    </lineage>
</organism>
<sequence>MKKLVLHSTDILNQELMLEKDLHNLYRYKNNKVIKIIRYGIEQETILQKLESHKIHKVDQLNPHSSLLYPEAVVLDENGYRGYLMDEVVPTTFSYEADPKEICNYFKTVENVMEFGHQEGIIFPDIFSHGNISYQKENHQVTFLDFDGWQIKNIPAGTSSNLPEYNEEIRSNPRFKVNGLYTKNFDRLLLLQQFLYALTKIDLFQKENIQVQLNQIYQMLNLEDDIAIQSNIDRIFNFQAEENIPRIGPIICAIERQLNQSEKTLQKKM</sequence>
<dbReference type="EMBL" id="DVML01000025">
    <property type="protein sequence ID" value="HIU22784.1"/>
    <property type="molecule type" value="Genomic_DNA"/>
</dbReference>
<accession>A0A9D1HUT4</accession>
<protein>
    <submittedName>
        <fullName evidence="1">Uncharacterized protein</fullName>
    </submittedName>
</protein>
<reference evidence="1" key="1">
    <citation type="submission" date="2020-10" db="EMBL/GenBank/DDBJ databases">
        <authorList>
            <person name="Gilroy R."/>
        </authorList>
    </citation>
    <scope>NUCLEOTIDE SEQUENCE</scope>
    <source>
        <strain evidence="1">CHK197-8231</strain>
    </source>
</reference>
<dbReference type="Proteomes" id="UP000824087">
    <property type="component" value="Unassembled WGS sequence"/>
</dbReference>
<gene>
    <name evidence="1" type="ORF">IAD49_04315</name>
</gene>